<comment type="caution">
    <text evidence="1">The sequence shown here is derived from an EMBL/GenBank/DDBJ whole genome shotgun (WGS) entry which is preliminary data.</text>
</comment>
<accession>A0A5J4WEA7</accession>
<organism evidence="1 2">
    <name type="scientific">Streblomastix strix</name>
    <dbReference type="NCBI Taxonomy" id="222440"/>
    <lineage>
        <taxon>Eukaryota</taxon>
        <taxon>Metamonada</taxon>
        <taxon>Preaxostyla</taxon>
        <taxon>Oxymonadida</taxon>
        <taxon>Streblomastigidae</taxon>
        <taxon>Streblomastix</taxon>
    </lineage>
</organism>
<protein>
    <submittedName>
        <fullName evidence="1">Uncharacterized protein</fullName>
    </submittedName>
</protein>
<evidence type="ECO:0000313" key="1">
    <source>
        <dbReference type="EMBL" id="KAA6393241.1"/>
    </source>
</evidence>
<evidence type="ECO:0000313" key="2">
    <source>
        <dbReference type="Proteomes" id="UP000324800"/>
    </source>
</evidence>
<dbReference type="AlphaFoldDB" id="A0A5J4WEA7"/>
<reference evidence="1 2" key="1">
    <citation type="submission" date="2019-03" db="EMBL/GenBank/DDBJ databases">
        <title>Single cell metagenomics reveals metabolic interactions within the superorganism composed of flagellate Streblomastix strix and complex community of Bacteroidetes bacteria on its surface.</title>
        <authorList>
            <person name="Treitli S.C."/>
            <person name="Kolisko M."/>
            <person name="Husnik F."/>
            <person name="Keeling P."/>
            <person name="Hampl V."/>
        </authorList>
    </citation>
    <scope>NUCLEOTIDE SEQUENCE [LARGE SCALE GENOMIC DNA]</scope>
    <source>
        <strain evidence="1">ST1C</strain>
    </source>
</reference>
<proteinExistence type="predicted"/>
<dbReference type="Proteomes" id="UP000324800">
    <property type="component" value="Unassembled WGS sequence"/>
</dbReference>
<name>A0A5J4WEA7_9EUKA</name>
<sequence>MVQSCQVCWQITIPGDRLALQLKLIPGLATALNSKVRARARVNFNELEDAYADWARTMECGAEANQLSLDTNEHIKQWIGYSTACGPFQQTAICKDNTKLCETSIYAREQVVIAANSLSNSCTKNSVSVSSLESIVKGRRHCGIFLDIPVENFAAGSFKWTS</sequence>
<feature type="non-terminal residue" evidence="1">
    <location>
        <position position="162"/>
    </location>
</feature>
<dbReference type="EMBL" id="SNRW01002294">
    <property type="protein sequence ID" value="KAA6393241.1"/>
    <property type="molecule type" value="Genomic_DNA"/>
</dbReference>
<gene>
    <name evidence="1" type="ORF">EZS28_011227</name>
</gene>